<comment type="caution">
    <text evidence="1">The sequence shown here is derived from an EMBL/GenBank/DDBJ whole genome shotgun (WGS) entry which is preliminary data.</text>
</comment>
<proteinExistence type="predicted"/>
<accession>A0ABT9SEM9</accession>
<name>A0ABT9SEM9_9BURK</name>
<reference evidence="1 2" key="1">
    <citation type="submission" date="2023-07" db="EMBL/GenBank/DDBJ databases">
        <title>Sorghum-associated microbial communities from plants grown in Nebraska, USA.</title>
        <authorList>
            <person name="Schachtman D."/>
        </authorList>
    </citation>
    <scope>NUCLEOTIDE SEQUENCE [LARGE SCALE GENOMIC DNA]</scope>
    <source>
        <strain evidence="1 2">DS1607</strain>
    </source>
</reference>
<organism evidence="1 2">
    <name type="scientific">Variovorax ginsengisoli</name>
    <dbReference type="NCBI Taxonomy" id="363844"/>
    <lineage>
        <taxon>Bacteria</taxon>
        <taxon>Pseudomonadati</taxon>
        <taxon>Pseudomonadota</taxon>
        <taxon>Betaproteobacteria</taxon>
        <taxon>Burkholderiales</taxon>
        <taxon>Comamonadaceae</taxon>
        <taxon>Variovorax</taxon>
    </lineage>
</organism>
<keyword evidence="2" id="KW-1185">Reference proteome</keyword>
<sequence length="87" mass="9724">MRAALNADMAFSPLVTLWSGAVRSELSKSECHGRQRLHGRILGVQSHKIRQQGSNRAIYTLSARYFTRGSLMMGASACDRCNRLRVD</sequence>
<protein>
    <submittedName>
        <fullName evidence="1">Uncharacterized protein</fullName>
    </submittedName>
</protein>
<dbReference type="Proteomes" id="UP001226867">
    <property type="component" value="Unassembled WGS sequence"/>
</dbReference>
<evidence type="ECO:0000313" key="1">
    <source>
        <dbReference type="EMBL" id="MDP9901822.1"/>
    </source>
</evidence>
<gene>
    <name evidence="1" type="ORF">J2W36_004092</name>
</gene>
<dbReference type="EMBL" id="JAUSRO010000014">
    <property type="protein sequence ID" value="MDP9901822.1"/>
    <property type="molecule type" value="Genomic_DNA"/>
</dbReference>
<evidence type="ECO:0000313" key="2">
    <source>
        <dbReference type="Proteomes" id="UP001226867"/>
    </source>
</evidence>